<accession>A0A0V1H638</accession>
<keyword evidence="10" id="KW-1185">Reference proteome</keyword>
<dbReference type="GO" id="GO:0004519">
    <property type="term" value="F:endonuclease activity"/>
    <property type="evidence" value="ECO:0007669"/>
    <property type="project" value="UniProtKB-KW"/>
</dbReference>
<dbReference type="OrthoDB" id="5917565at2759"/>
<keyword evidence="4" id="KW-0255">Endonuclease</keyword>
<proteinExistence type="predicted"/>
<evidence type="ECO:0000256" key="2">
    <source>
        <dbReference type="ARBA" id="ARBA00022695"/>
    </source>
</evidence>
<keyword evidence="6" id="KW-0695">RNA-directed DNA polymerase</keyword>
<reference evidence="9 10" key="1">
    <citation type="submission" date="2015-01" db="EMBL/GenBank/DDBJ databases">
        <title>Evolution of Trichinella species and genotypes.</title>
        <authorList>
            <person name="Korhonen P.K."/>
            <person name="Edoardo P."/>
            <person name="Giuseppe L.R."/>
            <person name="Gasser R.B."/>
        </authorList>
    </citation>
    <scope>NUCLEOTIDE SEQUENCE [LARGE SCALE GENOMIC DNA]</scope>
    <source>
        <strain evidence="9">ISS1029</strain>
    </source>
</reference>
<dbReference type="SUPFAM" id="SSF56672">
    <property type="entry name" value="DNA/RNA polymerases"/>
    <property type="match status" value="1"/>
</dbReference>
<evidence type="ECO:0000256" key="3">
    <source>
        <dbReference type="ARBA" id="ARBA00022722"/>
    </source>
</evidence>
<dbReference type="GO" id="GO:0042575">
    <property type="term" value="C:DNA polymerase complex"/>
    <property type="evidence" value="ECO:0007669"/>
    <property type="project" value="UniProtKB-ARBA"/>
</dbReference>
<keyword evidence="5" id="KW-0378">Hydrolase</keyword>
<dbReference type="STRING" id="268475.A0A0V1H638"/>
<evidence type="ECO:0000313" key="9">
    <source>
        <dbReference type="EMBL" id="KRZ05813.1"/>
    </source>
</evidence>
<sequence>MVGASDHTIRAPVKNSWQPLELFSRPLSATQKRYSAFGQELLAAYVAVKHFHHAVEGQRFVFYTDHKAAGSALIRPSNNLNDRETRYLDLNTSLTDDVRHIGGSINVVADALSQNVNALLPATSNHSIAADVAWAQSVDPDLHQIAQATSFRLQPQEIPNSPFPLWVDKSRPTSRIYLLVPLRKLTFSPIRCLSHPGICATKRLMTARYVWPGIHGDVDRWTQALAHALTASGIPLTRALIRARPSGHPGATPTVRWLQPIHDITASTVARTCLTNWIARFSVPSNVATGKGQQFSSHTWATLKKLFGCQHISVSAYHPQANCIVERFHRHLKASLIAHMHSTWAKGTTALPLVLLGIRTALKEDLNCLTAEMFYGSVLPLAADFFLSDATTSCSYPTAFAEALTRPMRRLRPTAPRHGVQNPFIHGALAHYSHVFVQEANRMNSLVPLYFYPHSRELGKRSSRACSSQTDNTAAERNPQVDIGALSLSDDR</sequence>
<dbReference type="GO" id="GO:0003964">
    <property type="term" value="F:RNA-directed DNA polymerase activity"/>
    <property type="evidence" value="ECO:0007669"/>
    <property type="project" value="UniProtKB-KW"/>
</dbReference>
<dbReference type="Proteomes" id="UP000055024">
    <property type="component" value="Unassembled WGS sequence"/>
</dbReference>
<evidence type="ECO:0000256" key="1">
    <source>
        <dbReference type="ARBA" id="ARBA00022679"/>
    </source>
</evidence>
<dbReference type="InterPro" id="IPR043502">
    <property type="entry name" value="DNA/RNA_pol_sf"/>
</dbReference>
<dbReference type="AlphaFoldDB" id="A0A0V1H638"/>
<comment type="caution">
    <text evidence="9">The sequence shown here is derived from an EMBL/GenBank/DDBJ whole genome shotgun (WGS) entry which is preliminary data.</text>
</comment>
<evidence type="ECO:0000256" key="6">
    <source>
        <dbReference type="ARBA" id="ARBA00022918"/>
    </source>
</evidence>
<dbReference type="Pfam" id="PF17917">
    <property type="entry name" value="RT_RNaseH"/>
    <property type="match status" value="1"/>
</dbReference>
<feature type="domain" description="Reverse transcriptase RNase H-like" evidence="8">
    <location>
        <begin position="14"/>
        <end position="88"/>
    </location>
</feature>
<gene>
    <name evidence="9" type="primary">TY3B-I</name>
    <name evidence="9" type="ORF">T11_12727</name>
</gene>
<evidence type="ECO:0000256" key="5">
    <source>
        <dbReference type="ARBA" id="ARBA00022801"/>
    </source>
</evidence>
<dbReference type="PANTHER" id="PTHR38681:SF1">
    <property type="entry name" value="RETROVIRUS-RELATED POL POLYPROTEIN FROM TRANSPOSON 412-LIKE PROTEIN"/>
    <property type="match status" value="1"/>
</dbReference>
<dbReference type="EMBL" id="JYDP01000131">
    <property type="protein sequence ID" value="KRZ05813.1"/>
    <property type="molecule type" value="Genomic_DNA"/>
</dbReference>
<evidence type="ECO:0000313" key="10">
    <source>
        <dbReference type="Proteomes" id="UP000055024"/>
    </source>
</evidence>
<feature type="compositionally biased region" description="Polar residues" evidence="7">
    <location>
        <begin position="464"/>
        <end position="475"/>
    </location>
</feature>
<dbReference type="SUPFAM" id="SSF53098">
    <property type="entry name" value="Ribonuclease H-like"/>
    <property type="match status" value="1"/>
</dbReference>
<name>A0A0V1H638_9BILA</name>
<dbReference type="InterPro" id="IPR012337">
    <property type="entry name" value="RNaseH-like_sf"/>
</dbReference>
<dbReference type="Gene3D" id="3.30.420.10">
    <property type="entry name" value="Ribonuclease H-like superfamily/Ribonuclease H"/>
    <property type="match status" value="1"/>
</dbReference>
<evidence type="ECO:0000256" key="7">
    <source>
        <dbReference type="SAM" id="MobiDB-lite"/>
    </source>
</evidence>
<feature type="region of interest" description="Disordered" evidence="7">
    <location>
        <begin position="462"/>
        <end position="492"/>
    </location>
</feature>
<organism evidence="9 10">
    <name type="scientific">Trichinella zimbabwensis</name>
    <dbReference type="NCBI Taxonomy" id="268475"/>
    <lineage>
        <taxon>Eukaryota</taxon>
        <taxon>Metazoa</taxon>
        <taxon>Ecdysozoa</taxon>
        <taxon>Nematoda</taxon>
        <taxon>Enoplea</taxon>
        <taxon>Dorylaimia</taxon>
        <taxon>Trichinellida</taxon>
        <taxon>Trichinellidae</taxon>
        <taxon>Trichinella</taxon>
    </lineage>
</organism>
<dbReference type="GO" id="GO:0016787">
    <property type="term" value="F:hydrolase activity"/>
    <property type="evidence" value="ECO:0007669"/>
    <property type="project" value="UniProtKB-KW"/>
</dbReference>
<dbReference type="InterPro" id="IPR036397">
    <property type="entry name" value="RNaseH_sf"/>
</dbReference>
<evidence type="ECO:0000259" key="8">
    <source>
        <dbReference type="Pfam" id="PF17917"/>
    </source>
</evidence>
<protein>
    <submittedName>
        <fullName evidence="9">Transposon Ty3-I Gag-Pol polyprotein</fullName>
    </submittedName>
</protein>
<dbReference type="PANTHER" id="PTHR38681">
    <property type="entry name" value="RETROVIRUS-RELATED POL POLYPROTEIN FROM TRANSPOSON 412-LIKE PROTEIN-RELATED"/>
    <property type="match status" value="1"/>
</dbReference>
<keyword evidence="2" id="KW-0548">Nucleotidyltransferase</keyword>
<dbReference type="GO" id="GO:0003676">
    <property type="term" value="F:nucleic acid binding"/>
    <property type="evidence" value="ECO:0007669"/>
    <property type="project" value="InterPro"/>
</dbReference>
<keyword evidence="1" id="KW-0808">Transferase</keyword>
<dbReference type="InterPro" id="IPR041373">
    <property type="entry name" value="RT_RNaseH"/>
</dbReference>
<keyword evidence="3" id="KW-0540">Nuclease</keyword>
<evidence type="ECO:0000256" key="4">
    <source>
        <dbReference type="ARBA" id="ARBA00022759"/>
    </source>
</evidence>